<evidence type="ECO:0000313" key="6">
    <source>
        <dbReference type="EMBL" id="PQV64529.1"/>
    </source>
</evidence>
<evidence type="ECO:0000256" key="3">
    <source>
        <dbReference type="ARBA" id="ARBA00022679"/>
    </source>
</evidence>
<name>A0A2S8SUT6_9BACT</name>
<reference evidence="6 7" key="1">
    <citation type="journal article" date="2018" name="Syst. Appl. Microbiol.">
        <title>Abditibacterium utsteinense sp. nov., the first cultivated member of candidate phylum FBP, isolated from ice-free Antarctic soil samples.</title>
        <authorList>
            <person name="Tahon G."/>
            <person name="Tytgat B."/>
            <person name="Lebbe L."/>
            <person name="Carlier A."/>
            <person name="Willems A."/>
        </authorList>
    </citation>
    <scope>NUCLEOTIDE SEQUENCE [LARGE SCALE GENOMIC DNA]</scope>
    <source>
        <strain evidence="6 7">LMG 29911</strain>
    </source>
</reference>
<protein>
    <submittedName>
        <fullName evidence="6">Cyclopropane-fatty-acyl-phospholipid synthase</fullName>
    </submittedName>
</protein>
<dbReference type="OrthoDB" id="9782855at2"/>
<keyword evidence="5" id="KW-0443">Lipid metabolism</keyword>
<proteinExistence type="inferred from homology"/>
<evidence type="ECO:0000256" key="4">
    <source>
        <dbReference type="ARBA" id="ARBA00022691"/>
    </source>
</evidence>
<dbReference type="EMBL" id="NIGF01000004">
    <property type="protein sequence ID" value="PQV64529.1"/>
    <property type="molecule type" value="Genomic_DNA"/>
</dbReference>
<dbReference type="GO" id="GO:0008610">
    <property type="term" value="P:lipid biosynthetic process"/>
    <property type="evidence" value="ECO:0007669"/>
    <property type="project" value="InterPro"/>
</dbReference>
<dbReference type="GO" id="GO:0032259">
    <property type="term" value="P:methylation"/>
    <property type="evidence" value="ECO:0007669"/>
    <property type="project" value="UniProtKB-KW"/>
</dbReference>
<dbReference type="InterPro" id="IPR050723">
    <property type="entry name" value="CFA/CMAS"/>
</dbReference>
<sequence length="432" mass="48178">MNSAASSSSANSVSNAPLIAQCSPEVSQRAARTTRALLDSLPPIKEGDCTIKLWDGTLYPDDKPRPCVLNLTHPGSLRAMFERQDALNLAEAYLCNYFDFEGDLSALFALSEKMASLPLSLGKKASLAAMLFRLPKVDAKRPRRWRERAHLSGKPHSIERDKAAVAYHYNVAPEFYKAFLDAHMVYSCALFAEEGESLESAQIRKIDDVCQQLQLKPGQKLLDVGCGWGGLMIHAAQNYGVTVTGITLSQPQADEANARIKAAGLENKCRAIVADYRELSDFESFDAIASIEMFEHVGREMLVTYFTQALKLLKKGGLFFNQGTTVETDDARRRYPAFIKQYVFPDGEVVPIHVSIRASEESGLEVLSVKSIREHYVKTCAAWVENLENAHESVLECVGEPTWRIWRLYTAVSAHGFRVGRLNCYQTLMRKN</sequence>
<dbReference type="RefSeq" id="WP_105482912.1">
    <property type="nucleotide sequence ID" value="NZ_NIGF01000004.1"/>
</dbReference>
<dbReference type="InterPro" id="IPR003333">
    <property type="entry name" value="CMAS"/>
</dbReference>
<dbReference type="Pfam" id="PF02353">
    <property type="entry name" value="CMAS"/>
    <property type="match status" value="1"/>
</dbReference>
<keyword evidence="4" id="KW-0949">S-adenosyl-L-methionine</keyword>
<organism evidence="6 7">
    <name type="scientific">Abditibacterium utsteinense</name>
    <dbReference type="NCBI Taxonomy" id="1960156"/>
    <lineage>
        <taxon>Bacteria</taxon>
        <taxon>Pseudomonadati</taxon>
        <taxon>Abditibacteriota</taxon>
        <taxon>Abditibacteriia</taxon>
        <taxon>Abditibacteriales</taxon>
        <taxon>Abditibacteriaceae</taxon>
        <taxon>Abditibacterium</taxon>
    </lineage>
</organism>
<keyword evidence="2" id="KW-0489">Methyltransferase</keyword>
<comment type="caution">
    <text evidence="6">The sequence shown here is derived from an EMBL/GenBank/DDBJ whole genome shotgun (WGS) entry which is preliminary data.</text>
</comment>
<dbReference type="CDD" id="cd02440">
    <property type="entry name" value="AdoMet_MTases"/>
    <property type="match status" value="1"/>
</dbReference>
<dbReference type="InterPro" id="IPR029063">
    <property type="entry name" value="SAM-dependent_MTases_sf"/>
</dbReference>
<dbReference type="PIRSF" id="PIRSF003085">
    <property type="entry name" value="CMAS"/>
    <property type="match status" value="1"/>
</dbReference>
<evidence type="ECO:0000313" key="7">
    <source>
        <dbReference type="Proteomes" id="UP000237684"/>
    </source>
</evidence>
<dbReference type="Gene3D" id="3.40.50.150">
    <property type="entry name" value="Vaccinia Virus protein VP39"/>
    <property type="match status" value="1"/>
</dbReference>
<dbReference type="Proteomes" id="UP000237684">
    <property type="component" value="Unassembled WGS sequence"/>
</dbReference>
<comment type="similarity">
    <text evidence="1">Belongs to the CFA/CMAS family.</text>
</comment>
<dbReference type="PANTHER" id="PTHR43667:SF1">
    <property type="entry name" value="CYCLOPROPANE-FATTY-ACYL-PHOSPHOLIPID SYNTHASE"/>
    <property type="match status" value="1"/>
</dbReference>
<gene>
    <name evidence="6" type="ORF">B1R32_10422</name>
</gene>
<dbReference type="AlphaFoldDB" id="A0A2S8SUT6"/>
<dbReference type="SUPFAM" id="SSF53335">
    <property type="entry name" value="S-adenosyl-L-methionine-dependent methyltransferases"/>
    <property type="match status" value="1"/>
</dbReference>
<evidence type="ECO:0000256" key="2">
    <source>
        <dbReference type="ARBA" id="ARBA00022603"/>
    </source>
</evidence>
<accession>A0A2S8SUT6</accession>
<dbReference type="GO" id="GO:0008168">
    <property type="term" value="F:methyltransferase activity"/>
    <property type="evidence" value="ECO:0007669"/>
    <property type="project" value="UniProtKB-KW"/>
</dbReference>
<dbReference type="InParanoid" id="A0A2S8SUT6"/>
<dbReference type="PANTHER" id="PTHR43667">
    <property type="entry name" value="CYCLOPROPANE-FATTY-ACYL-PHOSPHOLIPID SYNTHASE"/>
    <property type="match status" value="1"/>
</dbReference>
<evidence type="ECO:0000256" key="1">
    <source>
        <dbReference type="ARBA" id="ARBA00010815"/>
    </source>
</evidence>
<keyword evidence="7" id="KW-1185">Reference proteome</keyword>
<keyword evidence="3" id="KW-0808">Transferase</keyword>
<evidence type="ECO:0000256" key="5">
    <source>
        <dbReference type="ARBA" id="ARBA00023098"/>
    </source>
</evidence>